<reference evidence="3 4" key="1">
    <citation type="submission" date="2020-04" db="EMBL/GenBank/DDBJ databases">
        <title>Usitatibacter rugosus gen. nov., sp. nov. and Usitatibacter palustris sp. nov., novel members of Usitatibacteraceae fam. nov. within the order Nitrosomonadales isolated from soil.</title>
        <authorList>
            <person name="Huber K.J."/>
            <person name="Neumann-Schaal M."/>
            <person name="Geppert A."/>
            <person name="Luckner M."/>
            <person name="Wanner G."/>
            <person name="Overmann J."/>
        </authorList>
    </citation>
    <scope>NUCLEOTIDE SEQUENCE [LARGE SCALE GENOMIC DNA]</scope>
    <source>
        <strain evidence="3 4">0125_3</strain>
    </source>
</reference>
<evidence type="ECO:0000256" key="1">
    <source>
        <dbReference type="SAM" id="Phobius"/>
    </source>
</evidence>
<dbReference type="Pfam" id="PF01970">
    <property type="entry name" value="TctA"/>
    <property type="match status" value="1"/>
</dbReference>
<gene>
    <name evidence="3" type="ORF">DSM104443_03554</name>
</gene>
<dbReference type="PANTHER" id="PTHR35342:SF1">
    <property type="entry name" value="BLR4373 PROTEIN"/>
    <property type="match status" value="1"/>
</dbReference>
<evidence type="ECO:0000313" key="4">
    <source>
        <dbReference type="Proteomes" id="UP000501534"/>
    </source>
</evidence>
<feature type="transmembrane region" description="Helical" evidence="1">
    <location>
        <begin position="175"/>
        <end position="196"/>
    </location>
</feature>
<sequence length="511" mass="53757">MQELQNLIGGFQVALSWFNLMLMFAGIILGVIIGVLPGLGGANGVAILLPLTFSMASQPGGTTSAIILLSCIYWGALFGGAITSILFNIPGEPWSVATTFDGYPLAQKGRAGAALTSAFTSSFVGALVAVLLITFMAPLVAKFALRFGPPEFFSVYLLTFCAFVGMSKGSPFKTIAAMMLGFALAAVGTDTVTGQLRLTYGYMELLKGFDFLIAVIGLFGIGEILLTIEEGLEFKGAKAKLDMRVVIDTWKELPKYWKTSVRSSMVGCLMGIVPGGATPASFMSYGLAKKMSPDGAKFGTGMVEGVVAPETAAHAAGTSALLPMLTLGVPGSPTAAVLLGGLLIWGLQPGPLLFVEKADFVWGLIASMYLGNIVGLIVVLTCVPLFAAILRVPFAIIAPVILVICAIGAYTVHNSMFDVWLMLIFGVMGYVFKKLDYPLAPLVLALVLGDRAEDSFRQAMLGSQGDLSAFFSNGLVGTITTLSLLLLFWPLISMAMDVIRGRSANNGNGAN</sequence>
<dbReference type="AlphaFoldDB" id="A0A6M4H044"/>
<evidence type="ECO:0000259" key="2">
    <source>
        <dbReference type="Pfam" id="PF01970"/>
    </source>
</evidence>
<proteinExistence type="predicted"/>
<feature type="transmembrane region" description="Helical" evidence="1">
    <location>
        <begin position="65"/>
        <end position="87"/>
    </location>
</feature>
<dbReference type="InterPro" id="IPR002823">
    <property type="entry name" value="DUF112_TM"/>
</dbReference>
<name>A0A6M4H044_9PROT</name>
<protein>
    <recommendedName>
        <fullName evidence="2">DUF112 domain-containing protein</fullName>
    </recommendedName>
</protein>
<feature type="transmembrane region" description="Helical" evidence="1">
    <location>
        <begin position="123"/>
        <end position="145"/>
    </location>
</feature>
<feature type="transmembrane region" description="Helical" evidence="1">
    <location>
        <begin position="360"/>
        <end position="387"/>
    </location>
</feature>
<organism evidence="3 4">
    <name type="scientific">Usitatibacter rugosus</name>
    <dbReference type="NCBI Taxonomy" id="2732067"/>
    <lineage>
        <taxon>Bacteria</taxon>
        <taxon>Pseudomonadati</taxon>
        <taxon>Pseudomonadota</taxon>
        <taxon>Betaproteobacteria</taxon>
        <taxon>Nitrosomonadales</taxon>
        <taxon>Usitatibacteraceae</taxon>
        <taxon>Usitatibacter</taxon>
    </lineage>
</organism>
<evidence type="ECO:0000313" key="3">
    <source>
        <dbReference type="EMBL" id="QJR12468.1"/>
    </source>
</evidence>
<dbReference type="KEGG" id="uru:DSM104443_03554"/>
<feature type="transmembrane region" description="Helical" evidence="1">
    <location>
        <begin position="394"/>
        <end position="413"/>
    </location>
</feature>
<feature type="transmembrane region" description="Helical" evidence="1">
    <location>
        <begin position="469"/>
        <end position="492"/>
    </location>
</feature>
<feature type="transmembrane region" description="Helical" evidence="1">
    <location>
        <begin position="327"/>
        <end position="348"/>
    </location>
</feature>
<feature type="transmembrane region" description="Helical" evidence="1">
    <location>
        <begin position="152"/>
        <end position="169"/>
    </location>
</feature>
<feature type="transmembrane region" description="Helical" evidence="1">
    <location>
        <begin position="419"/>
        <end position="448"/>
    </location>
</feature>
<keyword evidence="1" id="KW-0812">Transmembrane</keyword>
<accession>A0A6M4H044</accession>
<keyword evidence="4" id="KW-1185">Reference proteome</keyword>
<feature type="transmembrane region" description="Helical" evidence="1">
    <location>
        <begin position="264"/>
        <end position="288"/>
    </location>
</feature>
<feature type="domain" description="DUF112" evidence="2">
    <location>
        <begin position="20"/>
        <end position="444"/>
    </location>
</feature>
<keyword evidence="1" id="KW-0472">Membrane</keyword>
<dbReference type="RefSeq" id="WP_171094701.1">
    <property type="nucleotide sequence ID" value="NZ_CP053069.1"/>
</dbReference>
<feature type="transmembrane region" description="Helical" evidence="1">
    <location>
        <begin position="20"/>
        <end position="53"/>
    </location>
</feature>
<dbReference type="Proteomes" id="UP000501534">
    <property type="component" value="Chromosome"/>
</dbReference>
<dbReference type="EMBL" id="CP053069">
    <property type="protein sequence ID" value="QJR12468.1"/>
    <property type="molecule type" value="Genomic_DNA"/>
</dbReference>
<feature type="transmembrane region" description="Helical" evidence="1">
    <location>
        <begin position="208"/>
        <end position="228"/>
    </location>
</feature>
<dbReference type="PANTHER" id="PTHR35342">
    <property type="entry name" value="TRICARBOXYLIC TRANSPORT PROTEIN"/>
    <property type="match status" value="1"/>
</dbReference>
<keyword evidence="1" id="KW-1133">Transmembrane helix</keyword>